<protein>
    <recommendedName>
        <fullName evidence="9">Iron transporter</fullName>
    </recommendedName>
</protein>
<evidence type="ECO:0000256" key="4">
    <source>
        <dbReference type="ARBA" id="ARBA00022989"/>
    </source>
</evidence>
<dbReference type="Proteomes" id="UP001157017">
    <property type="component" value="Unassembled WGS sequence"/>
</dbReference>
<evidence type="ECO:0000313" key="8">
    <source>
        <dbReference type="Proteomes" id="UP001157017"/>
    </source>
</evidence>
<evidence type="ECO:0000313" key="7">
    <source>
        <dbReference type="EMBL" id="GMA88328.1"/>
    </source>
</evidence>
<feature type="transmembrane region" description="Helical" evidence="6">
    <location>
        <begin position="26"/>
        <end position="46"/>
    </location>
</feature>
<dbReference type="EMBL" id="BSUZ01000001">
    <property type="protein sequence ID" value="GMA88328.1"/>
    <property type="molecule type" value="Genomic_DNA"/>
</dbReference>
<reference evidence="8" key="1">
    <citation type="journal article" date="2019" name="Int. J. Syst. Evol. Microbiol.">
        <title>The Global Catalogue of Microorganisms (GCM) 10K type strain sequencing project: providing services to taxonomists for standard genome sequencing and annotation.</title>
        <authorList>
            <consortium name="The Broad Institute Genomics Platform"/>
            <consortium name="The Broad Institute Genome Sequencing Center for Infectious Disease"/>
            <person name="Wu L."/>
            <person name="Ma J."/>
        </authorList>
    </citation>
    <scope>NUCLEOTIDE SEQUENCE [LARGE SCALE GENOMIC DNA]</scope>
    <source>
        <strain evidence="8">NBRC 108730</strain>
    </source>
</reference>
<proteinExistence type="inferred from homology"/>
<dbReference type="PANTHER" id="PTHR31632:SF2">
    <property type="entry name" value="PLASMA MEMBRANE IRON PERMEASE"/>
    <property type="match status" value="1"/>
</dbReference>
<accession>A0ABQ6JK04</accession>
<comment type="similarity">
    <text evidence="2">Belongs to the oxidase-dependent Fe transporter (OFeT) (TC 9.A.10.1) family.</text>
</comment>
<keyword evidence="8" id="KW-1185">Reference proteome</keyword>
<sequence>MLGLAVAIALGYAVYRGGVRINLSRFFTATGVVLVVVAGGLLMTAVHTAHEAGWVNVGQQTAFDASALVSPGTPQAALVTGVLGLQPQPTVIEVAAWAVYVAVMLAVVLWPKRRRPAPAPLVRAHAGATS</sequence>
<evidence type="ECO:0000256" key="2">
    <source>
        <dbReference type="ARBA" id="ARBA00008333"/>
    </source>
</evidence>
<dbReference type="Pfam" id="PF03239">
    <property type="entry name" value="FTR1"/>
    <property type="match status" value="1"/>
</dbReference>
<evidence type="ECO:0000256" key="1">
    <source>
        <dbReference type="ARBA" id="ARBA00004141"/>
    </source>
</evidence>
<name>A0ABQ6JK04_9ACTN</name>
<keyword evidence="4 6" id="KW-1133">Transmembrane helix</keyword>
<keyword evidence="5 6" id="KW-0472">Membrane</keyword>
<evidence type="ECO:0000256" key="6">
    <source>
        <dbReference type="SAM" id="Phobius"/>
    </source>
</evidence>
<evidence type="ECO:0000256" key="3">
    <source>
        <dbReference type="ARBA" id="ARBA00022692"/>
    </source>
</evidence>
<dbReference type="PANTHER" id="PTHR31632">
    <property type="entry name" value="IRON TRANSPORTER FTH1"/>
    <property type="match status" value="1"/>
</dbReference>
<keyword evidence="3 6" id="KW-0812">Transmembrane</keyword>
<gene>
    <name evidence="7" type="ORF">GCM10025868_35780</name>
</gene>
<feature type="transmembrane region" description="Helical" evidence="6">
    <location>
        <begin position="91"/>
        <end position="110"/>
    </location>
</feature>
<dbReference type="InterPro" id="IPR004923">
    <property type="entry name" value="FTR1/Fip1/EfeU"/>
</dbReference>
<organism evidence="7 8">
    <name type="scientific">Angustibacter aerolatus</name>
    <dbReference type="NCBI Taxonomy" id="1162965"/>
    <lineage>
        <taxon>Bacteria</taxon>
        <taxon>Bacillati</taxon>
        <taxon>Actinomycetota</taxon>
        <taxon>Actinomycetes</taxon>
        <taxon>Kineosporiales</taxon>
        <taxon>Kineosporiaceae</taxon>
    </lineage>
</organism>
<evidence type="ECO:0000256" key="5">
    <source>
        <dbReference type="ARBA" id="ARBA00023136"/>
    </source>
</evidence>
<evidence type="ECO:0008006" key="9">
    <source>
        <dbReference type="Google" id="ProtNLM"/>
    </source>
</evidence>
<comment type="caution">
    <text evidence="7">The sequence shown here is derived from an EMBL/GenBank/DDBJ whole genome shotgun (WGS) entry which is preliminary data.</text>
</comment>
<comment type="subcellular location">
    <subcellularLocation>
        <location evidence="1">Membrane</location>
        <topology evidence="1">Multi-pass membrane protein</topology>
    </subcellularLocation>
</comment>